<dbReference type="InterPro" id="IPR036390">
    <property type="entry name" value="WH_DNA-bd_sf"/>
</dbReference>
<keyword evidence="7" id="KW-1185">Reference proteome</keyword>
<dbReference type="PANTHER" id="PTHR30126">
    <property type="entry name" value="HTH-TYPE TRANSCRIPTIONAL REGULATOR"/>
    <property type="match status" value="1"/>
</dbReference>
<sequence>MTPTQLRAYVAVVRLGSVKQAAAELAVSESAVSLHVAQLRKEFGDKLFTKTAAGLAFTPGGLRLASRAAELLGLQDRTILEVSAAKRGRRLLRVAASSLFAEFAAPGLIELFAKRAADLDVELSVRNPGSFESLLLTRSADIAVGPQPPVVDTAITCRPMMNYRLVVVVGPDHPLAGVSASPGQLREQTWLLGPSAATDLGAVPAMLRRLAVPDDRQQIFQSHAAALGEAKRGRGVSPALSFTVTPDVRDGQLQQVMGPHATVEAVWHSQVLASPGPLSAAAELSRFSSTPRAIQAMMRGAGVSIGHFRPSVHVTLWS</sequence>
<dbReference type="InterPro" id="IPR000847">
    <property type="entry name" value="LysR_HTH_N"/>
</dbReference>
<dbReference type="InterPro" id="IPR036388">
    <property type="entry name" value="WH-like_DNA-bd_sf"/>
</dbReference>
<dbReference type="RefSeq" id="WP_074310968.1">
    <property type="nucleotide sequence ID" value="NZ_FSQT01000001.1"/>
</dbReference>
<gene>
    <name evidence="6" type="ORF">SAMN04489832_2181</name>
</gene>
<proteinExistence type="inferred from homology"/>
<accession>A0A1N5W6E1</accession>
<evidence type="ECO:0000256" key="3">
    <source>
        <dbReference type="ARBA" id="ARBA00023125"/>
    </source>
</evidence>
<dbReference type="OrthoDB" id="4512679at2"/>
<dbReference type="Pfam" id="PF00126">
    <property type="entry name" value="HTH_1"/>
    <property type="match status" value="1"/>
</dbReference>
<evidence type="ECO:0000256" key="4">
    <source>
        <dbReference type="ARBA" id="ARBA00023163"/>
    </source>
</evidence>
<dbReference type="Proteomes" id="UP000185124">
    <property type="component" value="Unassembled WGS sequence"/>
</dbReference>
<keyword evidence="3 6" id="KW-0238">DNA-binding</keyword>
<dbReference type="SUPFAM" id="SSF53850">
    <property type="entry name" value="Periplasmic binding protein-like II"/>
    <property type="match status" value="1"/>
</dbReference>
<name>A0A1N5W6E1_9ACTN</name>
<evidence type="ECO:0000256" key="1">
    <source>
        <dbReference type="ARBA" id="ARBA00009437"/>
    </source>
</evidence>
<protein>
    <submittedName>
        <fullName evidence="6">DNA-binding transcriptional regulator, LysR family</fullName>
    </submittedName>
</protein>
<evidence type="ECO:0000259" key="5">
    <source>
        <dbReference type="PROSITE" id="PS50931"/>
    </source>
</evidence>
<dbReference type="InterPro" id="IPR005119">
    <property type="entry name" value="LysR_subst-bd"/>
</dbReference>
<dbReference type="EMBL" id="FSQT01000001">
    <property type="protein sequence ID" value="SIM80549.1"/>
    <property type="molecule type" value="Genomic_DNA"/>
</dbReference>
<dbReference type="GO" id="GO:0003700">
    <property type="term" value="F:DNA-binding transcription factor activity"/>
    <property type="evidence" value="ECO:0007669"/>
    <property type="project" value="InterPro"/>
</dbReference>
<dbReference type="PANTHER" id="PTHR30126:SF39">
    <property type="entry name" value="HTH-TYPE TRANSCRIPTIONAL REGULATOR CYSL"/>
    <property type="match status" value="1"/>
</dbReference>
<dbReference type="STRING" id="709881.SAMN04489832_2181"/>
<reference evidence="7" key="1">
    <citation type="submission" date="2016-12" db="EMBL/GenBank/DDBJ databases">
        <authorList>
            <person name="Varghese N."/>
            <person name="Submissions S."/>
        </authorList>
    </citation>
    <scope>NUCLEOTIDE SEQUENCE [LARGE SCALE GENOMIC DNA]</scope>
    <source>
        <strain evidence="7">DSM 45599</strain>
    </source>
</reference>
<comment type="similarity">
    <text evidence="1">Belongs to the LysR transcriptional regulatory family.</text>
</comment>
<feature type="domain" description="HTH lysR-type" evidence="5">
    <location>
        <begin position="1"/>
        <end position="58"/>
    </location>
</feature>
<dbReference type="GO" id="GO:0000976">
    <property type="term" value="F:transcription cis-regulatory region binding"/>
    <property type="evidence" value="ECO:0007669"/>
    <property type="project" value="TreeGrafter"/>
</dbReference>
<evidence type="ECO:0000256" key="2">
    <source>
        <dbReference type="ARBA" id="ARBA00023015"/>
    </source>
</evidence>
<dbReference type="PROSITE" id="PS50931">
    <property type="entry name" value="HTH_LYSR"/>
    <property type="match status" value="1"/>
</dbReference>
<keyword evidence="4" id="KW-0804">Transcription</keyword>
<dbReference type="SUPFAM" id="SSF46785">
    <property type="entry name" value="Winged helix' DNA-binding domain"/>
    <property type="match status" value="1"/>
</dbReference>
<organism evidence="6 7">
    <name type="scientific">Micromonospora cremea</name>
    <dbReference type="NCBI Taxonomy" id="709881"/>
    <lineage>
        <taxon>Bacteria</taxon>
        <taxon>Bacillati</taxon>
        <taxon>Actinomycetota</taxon>
        <taxon>Actinomycetes</taxon>
        <taxon>Micromonosporales</taxon>
        <taxon>Micromonosporaceae</taxon>
        <taxon>Micromonospora</taxon>
    </lineage>
</organism>
<dbReference type="Gene3D" id="3.40.190.290">
    <property type="match status" value="1"/>
</dbReference>
<evidence type="ECO:0000313" key="6">
    <source>
        <dbReference type="EMBL" id="SIM80549.1"/>
    </source>
</evidence>
<dbReference type="Pfam" id="PF03466">
    <property type="entry name" value="LysR_substrate"/>
    <property type="match status" value="1"/>
</dbReference>
<dbReference type="Gene3D" id="1.10.10.10">
    <property type="entry name" value="Winged helix-like DNA-binding domain superfamily/Winged helix DNA-binding domain"/>
    <property type="match status" value="1"/>
</dbReference>
<evidence type="ECO:0000313" key="7">
    <source>
        <dbReference type="Proteomes" id="UP000185124"/>
    </source>
</evidence>
<dbReference type="AlphaFoldDB" id="A0A1N5W6E1"/>
<keyword evidence="2" id="KW-0805">Transcription regulation</keyword>